<evidence type="ECO:0000313" key="1">
    <source>
        <dbReference type="EMBL" id="KAJ0052211.1"/>
    </source>
</evidence>
<gene>
    <name evidence="1" type="ORF">Pint_00495</name>
</gene>
<reference evidence="2" key="1">
    <citation type="journal article" date="2023" name="G3 (Bethesda)">
        <title>Genome assembly and association tests identify interacting loci associated with vigor, precocity, and sex in interspecific pistachio rootstocks.</title>
        <authorList>
            <person name="Palmer W."/>
            <person name="Jacygrad E."/>
            <person name="Sagayaradj S."/>
            <person name="Cavanaugh K."/>
            <person name="Han R."/>
            <person name="Bertier L."/>
            <person name="Beede B."/>
            <person name="Kafkas S."/>
            <person name="Golino D."/>
            <person name="Preece J."/>
            <person name="Michelmore R."/>
        </authorList>
    </citation>
    <scope>NUCLEOTIDE SEQUENCE [LARGE SCALE GENOMIC DNA]</scope>
</reference>
<evidence type="ECO:0000313" key="2">
    <source>
        <dbReference type="Proteomes" id="UP001163603"/>
    </source>
</evidence>
<keyword evidence="2" id="KW-1185">Reference proteome</keyword>
<dbReference type="EMBL" id="CM047736">
    <property type="protein sequence ID" value="KAJ0052211.1"/>
    <property type="molecule type" value="Genomic_DNA"/>
</dbReference>
<protein>
    <submittedName>
        <fullName evidence="1">Uncharacterized protein</fullName>
    </submittedName>
</protein>
<comment type="caution">
    <text evidence="1">The sequence shown here is derived from an EMBL/GenBank/DDBJ whole genome shotgun (WGS) entry which is preliminary data.</text>
</comment>
<name>A0ACC0ZG61_9ROSI</name>
<organism evidence="1 2">
    <name type="scientific">Pistacia integerrima</name>
    <dbReference type="NCBI Taxonomy" id="434235"/>
    <lineage>
        <taxon>Eukaryota</taxon>
        <taxon>Viridiplantae</taxon>
        <taxon>Streptophyta</taxon>
        <taxon>Embryophyta</taxon>
        <taxon>Tracheophyta</taxon>
        <taxon>Spermatophyta</taxon>
        <taxon>Magnoliopsida</taxon>
        <taxon>eudicotyledons</taxon>
        <taxon>Gunneridae</taxon>
        <taxon>Pentapetalae</taxon>
        <taxon>rosids</taxon>
        <taxon>malvids</taxon>
        <taxon>Sapindales</taxon>
        <taxon>Anacardiaceae</taxon>
        <taxon>Pistacia</taxon>
    </lineage>
</organism>
<proteinExistence type="predicted"/>
<accession>A0ACC0ZG61</accession>
<sequence>MEVDWDLHAVVRGCNTTSTAATTVTNSPTTSFKDVFDSQSWFSSFTTCEQVAPLFSLVDPFEARNAIEELHDLYKPFFPKSNPISPKSNMVSKPISSLSAMNSSRDRTHFKQLQQQPKQSHAPSVATSSTANSHTPRSKRRKNQQKRVCQVPEEGLSSDVWAWRKYGQKPIKGSPYPRGYYRCSSSKGCLARKQVERNRSDPGMFIVTYTAEHNHPAPTHRNSLAGSTRQKPVTPQGQTTTTTSDSNKPPSSSDKPTFSSSSPTTSLEVEEEVVPESTNTESRELELDMLEDEEEEDLGFSDVGISDDFFVGLEGFASGENFSDNFPVNFGLPWVANGAATAAGSI</sequence>
<dbReference type="Proteomes" id="UP001163603">
    <property type="component" value="Chromosome 1"/>
</dbReference>